<keyword evidence="1" id="KW-0812">Transmembrane</keyword>
<gene>
    <name evidence="2" type="ORF">DP939_38125</name>
</gene>
<accession>A0A366LM58</accession>
<keyword evidence="1" id="KW-0472">Membrane</keyword>
<sequence length="65" mass="6565">MKSWILAIAGVLLILLGGLWTLQGVGVVGGSVMTGDTTWAIIGPIVVVAGLVAAFFALRRRSGGG</sequence>
<evidence type="ECO:0000256" key="1">
    <source>
        <dbReference type="SAM" id="Phobius"/>
    </source>
</evidence>
<dbReference type="RefSeq" id="WP_113985700.1">
    <property type="nucleotide sequence ID" value="NZ_QMEY01000027.1"/>
</dbReference>
<organism evidence="2 3">
    <name type="scientific">Spongiactinospora rosea</name>
    <dbReference type="NCBI Taxonomy" id="2248750"/>
    <lineage>
        <taxon>Bacteria</taxon>
        <taxon>Bacillati</taxon>
        <taxon>Actinomycetota</taxon>
        <taxon>Actinomycetes</taxon>
        <taxon>Streptosporangiales</taxon>
        <taxon>Streptosporangiaceae</taxon>
        <taxon>Spongiactinospora</taxon>
    </lineage>
</organism>
<name>A0A366LM58_9ACTN</name>
<protein>
    <recommendedName>
        <fullName evidence="4">Integral membrane protein</fullName>
    </recommendedName>
</protein>
<dbReference type="Proteomes" id="UP000253303">
    <property type="component" value="Unassembled WGS sequence"/>
</dbReference>
<keyword evidence="3" id="KW-1185">Reference proteome</keyword>
<feature type="transmembrane region" description="Helical" evidence="1">
    <location>
        <begin position="37"/>
        <end position="58"/>
    </location>
</feature>
<evidence type="ECO:0008006" key="4">
    <source>
        <dbReference type="Google" id="ProtNLM"/>
    </source>
</evidence>
<keyword evidence="1" id="KW-1133">Transmembrane helix</keyword>
<reference evidence="2 3" key="1">
    <citation type="submission" date="2018-06" db="EMBL/GenBank/DDBJ databases">
        <title>Sphaerisporangium craniellae sp. nov., isolated from a marine sponge in the South China Sea.</title>
        <authorList>
            <person name="Li L."/>
        </authorList>
    </citation>
    <scope>NUCLEOTIDE SEQUENCE [LARGE SCALE GENOMIC DNA]</scope>
    <source>
        <strain evidence="2 3">LHW63015</strain>
    </source>
</reference>
<comment type="caution">
    <text evidence="2">The sequence shown here is derived from an EMBL/GenBank/DDBJ whole genome shotgun (WGS) entry which is preliminary data.</text>
</comment>
<evidence type="ECO:0000313" key="3">
    <source>
        <dbReference type="Proteomes" id="UP000253303"/>
    </source>
</evidence>
<dbReference type="AlphaFoldDB" id="A0A366LM58"/>
<dbReference type="EMBL" id="QMEY01000027">
    <property type="protein sequence ID" value="RBQ15005.1"/>
    <property type="molecule type" value="Genomic_DNA"/>
</dbReference>
<evidence type="ECO:0000313" key="2">
    <source>
        <dbReference type="EMBL" id="RBQ15005.1"/>
    </source>
</evidence>
<proteinExistence type="predicted"/>